<feature type="transmembrane region" description="Helical" evidence="18">
    <location>
        <begin position="240"/>
        <end position="259"/>
    </location>
</feature>
<dbReference type="InterPro" id="IPR001750">
    <property type="entry name" value="ND/Mrp_TM"/>
</dbReference>
<dbReference type="GO" id="GO:0008137">
    <property type="term" value="F:NADH dehydrogenase (ubiquinone) activity"/>
    <property type="evidence" value="ECO:0007669"/>
    <property type="project" value="UniProtKB-EC"/>
</dbReference>
<dbReference type="CTD" id="4536"/>
<keyword evidence="10 18" id="KW-1278">Translocase</keyword>
<reference evidence="20" key="1">
    <citation type="submission" date="2021-11" db="EMBL/GenBank/DDBJ databases">
        <authorList>
            <person name="Ge X.-Y."/>
            <person name="Peng L."/>
            <person name="Sun C.-H."/>
            <person name="Wang B.-X."/>
        </authorList>
    </citation>
    <scope>NUCLEOTIDE SEQUENCE</scope>
</reference>
<protein>
    <recommendedName>
        <fullName evidence="5 18">NADH-ubiquinone oxidoreductase chain 2</fullName>
        <ecNumber evidence="4 18">7.1.1.2</ecNumber>
    </recommendedName>
</protein>
<reference evidence="20" key="2">
    <citation type="journal article" date="2022" name="Syst. Entomol.">
        <title>Massive gene rearrangements of mitochondrial genomes and implications for the phylogeny of Trichoptera (Insecta).</title>
        <authorList>
            <person name="Ge X."/>
            <person name="Peng L."/>
            <person name="Vogler A.P."/>
            <person name="Morse J.C."/>
            <person name="Yang L."/>
            <person name="Sun C."/>
            <person name="Wang B."/>
        </authorList>
    </citation>
    <scope>NUCLEOTIDE SEQUENCE</scope>
</reference>
<keyword evidence="6" id="KW-0813">Transport</keyword>
<evidence type="ECO:0000256" key="6">
    <source>
        <dbReference type="ARBA" id="ARBA00022448"/>
    </source>
</evidence>
<dbReference type="GO" id="GO:0006120">
    <property type="term" value="P:mitochondrial electron transport, NADH to ubiquinone"/>
    <property type="evidence" value="ECO:0007669"/>
    <property type="project" value="InterPro"/>
</dbReference>
<dbReference type="AlphaFoldDB" id="A0A9E8LNY0"/>
<keyword evidence="14 18" id="KW-0830">Ubiquinone</keyword>
<dbReference type="GeneID" id="77425901"/>
<evidence type="ECO:0000256" key="13">
    <source>
        <dbReference type="ARBA" id="ARBA00023027"/>
    </source>
</evidence>
<proteinExistence type="inferred from homology"/>
<dbReference type="EC" id="7.1.1.2" evidence="4 18"/>
<keyword evidence="13 18" id="KW-0520">NAD</keyword>
<evidence type="ECO:0000256" key="4">
    <source>
        <dbReference type="ARBA" id="ARBA00012944"/>
    </source>
</evidence>
<sequence>MFNLNLSKMLFFLIMIMSTLFSISSISFFNLWMGMEINLIAFIPLMINLNNNLNSESLMKYFITQSLGSVNFIFSSLLLISFNKWFLINSMINISIFKILNLTLFLKMGAAPLHFWFPKVMKGINWNSCFILSTWQKIIPMITLSYCFNINLMYFFIILSALIGSLMGLNQTSLKLIMSYSSISHISWMISSIMMNLNLWLIYFILYSVMTFILMINFFLMNLNHMNQFFFMKSNLNLNFFMFLSFLSLGGLPPFLGFFPKWLLINHLISLNYNFLILILIFSSLINLFFYTRMFYSFMMLNFFEMKFSFFLNFNFINNILLKLNYLSIFGLILIFSFY</sequence>
<comment type="subcellular location">
    <subcellularLocation>
        <location evidence="2 18">Mitochondrion inner membrane</location>
        <topology evidence="2 18">Multi-pass membrane protein</topology>
    </subcellularLocation>
</comment>
<dbReference type="Pfam" id="PF00361">
    <property type="entry name" value="Proton_antipo_M"/>
    <property type="match status" value="1"/>
</dbReference>
<evidence type="ECO:0000313" key="20">
    <source>
        <dbReference type="EMBL" id="UZZ44091.1"/>
    </source>
</evidence>
<evidence type="ECO:0000256" key="17">
    <source>
        <dbReference type="ARBA" id="ARBA00049551"/>
    </source>
</evidence>
<feature type="domain" description="NADH:quinone oxidoreductase/Mrp antiporter transmembrane" evidence="19">
    <location>
        <begin position="27"/>
        <end position="286"/>
    </location>
</feature>
<organism evidence="20">
    <name type="scientific">Lepidostoma inops</name>
    <dbReference type="NCBI Taxonomy" id="2904890"/>
    <lineage>
        <taxon>Eukaryota</taxon>
        <taxon>Metazoa</taxon>
        <taxon>Ecdysozoa</taxon>
        <taxon>Arthropoda</taxon>
        <taxon>Hexapoda</taxon>
        <taxon>Insecta</taxon>
        <taxon>Pterygota</taxon>
        <taxon>Neoptera</taxon>
        <taxon>Endopterygota</taxon>
        <taxon>Trichoptera</taxon>
        <taxon>Integripalpia</taxon>
        <taxon>Plenitentoria</taxon>
        <taxon>Phryganeoidea</taxon>
        <taxon>Lepidostomatidae</taxon>
        <taxon>Lepidostomatinae</taxon>
        <taxon>Lepidostoma</taxon>
    </lineage>
</organism>
<feature type="transmembrane region" description="Helical" evidence="18">
    <location>
        <begin position="271"/>
        <end position="291"/>
    </location>
</feature>
<evidence type="ECO:0000256" key="5">
    <source>
        <dbReference type="ARBA" id="ARBA00021008"/>
    </source>
</evidence>
<dbReference type="EMBL" id="OL678027">
    <property type="protein sequence ID" value="UZZ44091.1"/>
    <property type="molecule type" value="Genomic_DNA"/>
</dbReference>
<dbReference type="PANTHER" id="PTHR46552">
    <property type="entry name" value="NADH-UBIQUINONE OXIDOREDUCTASE CHAIN 2"/>
    <property type="match status" value="1"/>
</dbReference>
<dbReference type="InterPro" id="IPR050175">
    <property type="entry name" value="Complex_I_Subunit_2"/>
</dbReference>
<feature type="transmembrane region" description="Helical" evidence="18">
    <location>
        <begin position="312"/>
        <end position="338"/>
    </location>
</feature>
<feature type="transmembrane region" description="Helical" evidence="18">
    <location>
        <begin position="138"/>
        <end position="164"/>
    </location>
</feature>
<evidence type="ECO:0000256" key="15">
    <source>
        <dbReference type="ARBA" id="ARBA00023128"/>
    </source>
</evidence>
<evidence type="ECO:0000256" key="10">
    <source>
        <dbReference type="ARBA" id="ARBA00022967"/>
    </source>
</evidence>
<comment type="similarity">
    <text evidence="3 18">Belongs to the complex I subunit 2 family.</text>
</comment>
<evidence type="ECO:0000259" key="19">
    <source>
        <dbReference type="Pfam" id="PF00361"/>
    </source>
</evidence>
<accession>A0A9E8LNY0</accession>
<evidence type="ECO:0000256" key="9">
    <source>
        <dbReference type="ARBA" id="ARBA00022792"/>
    </source>
</evidence>
<dbReference type="GO" id="GO:0005743">
    <property type="term" value="C:mitochondrial inner membrane"/>
    <property type="evidence" value="ECO:0007669"/>
    <property type="project" value="UniProtKB-SubCell"/>
</dbReference>
<evidence type="ECO:0000256" key="18">
    <source>
        <dbReference type="RuleBase" id="RU003403"/>
    </source>
</evidence>
<keyword evidence="9 18" id="KW-0999">Mitochondrion inner membrane</keyword>
<evidence type="ECO:0000256" key="2">
    <source>
        <dbReference type="ARBA" id="ARBA00004448"/>
    </source>
</evidence>
<evidence type="ECO:0000256" key="14">
    <source>
        <dbReference type="ARBA" id="ARBA00023075"/>
    </source>
</evidence>
<keyword evidence="11 18" id="KW-0249">Electron transport</keyword>
<dbReference type="PANTHER" id="PTHR46552:SF1">
    <property type="entry name" value="NADH-UBIQUINONE OXIDOREDUCTASE CHAIN 2"/>
    <property type="match status" value="1"/>
</dbReference>
<evidence type="ECO:0000256" key="12">
    <source>
        <dbReference type="ARBA" id="ARBA00022989"/>
    </source>
</evidence>
<dbReference type="PRINTS" id="PR01436">
    <property type="entry name" value="NADHDHGNASE2"/>
</dbReference>
<comment type="catalytic activity">
    <reaction evidence="17 18">
        <text>a ubiquinone + NADH + 5 H(+)(in) = a ubiquinol + NAD(+) + 4 H(+)(out)</text>
        <dbReference type="Rhea" id="RHEA:29091"/>
        <dbReference type="Rhea" id="RHEA-COMP:9565"/>
        <dbReference type="Rhea" id="RHEA-COMP:9566"/>
        <dbReference type="ChEBI" id="CHEBI:15378"/>
        <dbReference type="ChEBI" id="CHEBI:16389"/>
        <dbReference type="ChEBI" id="CHEBI:17976"/>
        <dbReference type="ChEBI" id="CHEBI:57540"/>
        <dbReference type="ChEBI" id="CHEBI:57945"/>
        <dbReference type="EC" id="7.1.1.2"/>
    </reaction>
</comment>
<keyword evidence="12 18" id="KW-1133">Transmembrane helix</keyword>
<feature type="transmembrane region" description="Helical" evidence="18">
    <location>
        <begin position="99"/>
        <end position="118"/>
    </location>
</feature>
<gene>
    <name evidence="20" type="primary">ND2</name>
</gene>
<feature type="transmembrane region" description="Helical" evidence="18">
    <location>
        <begin position="6"/>
        <end position="23"/>
    </location>
</feature>
<dbReference type="RefSeq" id="YP_010586316.1">
    <property type="nucleotide sequence ID" value="NC_069266.1"/>
</dbReference>
<keyword evidence="8 18" id="KW-0812">Transmembrane</keyword>
<evidence type="ECO:0000256" key="11">
    <source>
        <dbReference type="ARBA" id="ARBA00022982"/>
    </source>
</evidence>
<evidence type="ECO:0000256" key="16">
    <source>
        <dbReference type="ARBA" id="ARBA00023136"/>
    </source>
</evidence>
<name>A0A9E8LNY0_9NEOP</name>
<feature type="transmembrane region" description="Helical" evidence="18">
    <location>
        <begin position="67"/>
        <end position="87"/>
    </location>
</feature>
<keyword evidence="7 18" id="KW-0679">Respiratory chain</keyword>
<evidence type="ECO:0000256" key="3">
    <source>
        <dbReference type="ARBA" id="ARBA00007012"/>
    </source>
</evidence>
<comment type="function">
    <text evidence="18">Core subunit of the mitochondrial membrane respiratory chain NADH dehydrogenase (Complex I) which catalyzes electron transfer from NADH through the respiratory chain, using ubiquinone as an electron acceptor. Essential for the catalytic activity and assembly of complex I.</text>
</comment>
<keyword evidence="15 18" id="KW-0496">Mitochondrion</keyword>
<evidence type="ECO:0000256" key="8">
    <source>
        <dbReference type="ARBA" id="ARBA00022692"/>
    </source>
</evidence>
<comment type="function">
    <text evidence="1">Core subunit of the mitochondrial membrane respiratory chain NADH dehydrogenase (Complex I) that is believed to belong to the minimal assembly required for catalysis. Complex I functions in the transfer of electrons from NADH to the respiratory chain. The immediate electron acceptor for the enzyme is believed to be ubiquinone.</text>
</comment>
<evidence type="ECO:0000256" key="1">
    <source>
        <dbReference type="ARBA" id="ARBA00003257"/>
    </source>
</evidence>
<evidence type="ECO:0000256" key="7">
    <source>
        <dbReference type="ARBA" id="ARBA00022660"/>
    </source>
</evidence>
<dbReference type="InterPro" id="IPR003917">
    <property type="entry name" value="NADH_UbQ_OxRdtase_chain2"/>
</dbReference>
<geneLocation type="mitochondrion" evidence="20"/>
<feature type="transmembrane region" description="Helical" evidence="18">
    <location>
        <begin position="200"/>
        <end position="220"/>
    </location>
</feature>
<keyword evidence="16 18" id="KW-0472">Membrane</keyword>